<dbReference type="PROSITE" id="PS51746">
    <property type="entry name" value="PPM_2"/>
    <property type="match status" value="1"/>
</dbReference>
<dbReference type="SUPFAM" id="SSF81606">
    <property type="entry name" value="PP2C-like"/>
    <property type="match status" value="1"/>
</dbReference>
<dbReference type="EC" id="3.1.3.16" evidence="4"/>
<comment type="cofactor">
    <cofactor evidence="2">
        <name>Mg(2+)</name>
        <dbReference type="ChEBI" id="CHEBI:18420"/>
    </cofactor>
</comment>
<dbReference type="InterPro" id="IPR000222">
    <property type="entry name" value="PP2C_BS"/>
</dbReference>
<evidence type="ECO:0000256" key="6">
    <source>
        <dbReference type="ARBA" id="ARBA00022801"/>
    </source>
</evidence>
<dbReference type="CDD" id="cd00143">
    <property type="entry name" value="PP2Cc"/>
    <property type="match status" value="1"/>
</dbReference>
<dbReference type="GO" id="GO:0004722">
    <property type="term" value="F:protein serine/threonine phosphatase activity"/>
    <property type="evidence" value="ECO:0007669"/>
    <property type="project" value="UniProtKB-EC"/>
</dbReference>
<evidence type="ECO:0000256" key="10">
    <source>
        <dbReference type="RuleBase" id="RU003465"/>
    </source>
</evidence>
<dbReference type="Gene3D" id="3.60.40.10">
    <property type="entry name" value="PPM-type phosphatase domain"/>
    <property type="match status" value="1"/>
</dbReference>
<feature type="region of interest" description="Disordered" evidence="11">
    <location>
        <begin position="346"/>
        <end position="408"/>
    </location>
</feature>
<gene>
    <name evidence="13" type="ORF">CXG81DRAFT_27960</name>
</gene>
<evidence type="ECO:0000256" key="9">
    <source>
        <dbReference type="ARBA" id="ARBA00048832"/>
    </source>
</evidence>
<comment type="cofactor">
    <cofactor evidence="1">
        <name>Mn(2+)</name>
        <dbReference type="ChEBI" id="CHEBI:29035"/>
    </cofactor>
</comment>
<dbReference type="GO" id="GO:0046872">
    <property type="term" value="F:metal ion binding"/>
    <property type="evidence" value="ECO:0007669"/>
    <property type="project" value="UniProtKB-KW"/>
</dbReference>
<name>A0A4P9X2U4_9FUNG</name>
<evidence type="ECO:0000256" key="4">
    <source>
        <dbReference type="ARBA" id="ARBA00013081"/>
    </source>
</evidence>
<dbReference type="OrthoDB" id="10264738at2759"/>
<dbReference type="STRING" id="1555241.A0A4P9X2U4"/>
<dbReference type="SMART" id="SM00331">
    <property type="entry name" value="PP2C_SIG"/>
    <property type="match status" value="1"/>
</dbReference>
<dbReference type="Pfam" id="PF00481">
    <property type="entry name" value="PP2C"/>
    <property type="match status" value="1"/>
</dbReference>
<evidence type="ECO:0000313" key="14">
    <source>
        <dbReference type="Proteomes" id="UP000274922"/>
    </source>
</evidence>
<evidence type="ECO:0000259" key="12">
    <source>
        <dbReference type="PROSITE" id="PS51746"/>
    </source>
</evidence>
<keyword evidence="6 10" id="KW-0378">Hydrolase</keyword>
<dbReference type="FunFam" id="3.60.40.10:FF:000016">
    <property type="entry name" value="Protein phosphatase 2C"/>
    <property type="match status" value="1"/>
</dbReference>
<evidence type="ECO:0000256" key="5">
    <source>
        <dbReference type="ARBA" id="ARBA00022723"/>
    </source>
</evidence>
<protein>
    <recommendedName>
        <fullName evidence="4">protein-serine/threonine phosphatase</fullName>
        <ecNumber evidence="4">3.1.3.16</ecNumber>
    </recommendedName>
</protein>
<reference evidence="14" key="1">
    <citation type="journal article" date="2018" name="Nat. Microbiol.">
        <title>Leveraging single-cell genomics to expand the fungal tree of life.</title>
        <authorList>
            <person name="Ahrendt S.R."/>
            <person name="Quandt C.A."/>
            <person name="Ciobanu D."/>
            <person name="Clum A."/>
            <person name="Salamov A."/>
            <person name="Andreopoulos B."/>
            <person name="Cheng J.F."/>
            <person name="Woyke T."/>
            <person name="Pelin A."/>
            <person name="Henrissat B."/>
            <person name="Reynolds N.K."/>
            <person name="Benny G.L."/>
            <person name="Smith M.E."/>
            <person name="James T.Y."/>
            <person name="Grigoriev I.V."/>
        </authorList>
    </citation>
    <scope>NUCLEOTIDE SEQUENCE [LARGE SCALE GENOMIC DNA]</scope>
    <source>
        <strain evidence="14">ATCC 52028</strain>
    </source>
</reference>
<dbReference type="Proteomes" id="UP000274922">
    <property type="component" value="Unassembled WGS sequence"/>
</dbReference>
<evidence type="ECO:0000256" key="11">
    <source>
        <dbReference type="SAM" id="MobiDB-lite"/>
    </source>
</evidence>
<dbReference type="InterPro" id="IPR001932">
    <property type="entry name" value="PPM-type_phosphatase-like_dom"/>
</dbReference>
<evidence type="ECO:0000313" key="13">
    <source>
        <dbReference type="EMBL" id="RKO99280.1"/>
    </source>
</evidence>
<comment type="catalytic activity">
    <reaction evidence="9">
        <text>O-phospho-L-threonyl-[protein] + H2O = L-threonyl-[protein] + phosphate</text>
        <dbReference type="Rhea" id="RHEA:47004"/>
        <dbReference type="Rhea" id="RHEA-COMP:11060"/>
        <dbReference type="Rhea" id="RHEA-COMP:11605"/>
        <dbReference type="ChEBI" id="CHEBI:15377"/>
        <dbReference type="ChEBI" id="CHEBI:30013"/>
        <dbReference type="ChEBI" id="CHEBI:43474"/>
        <dbReference type="ChEBI" id="CHEBI:61977"/>
        <dbReference type="EC" id="3.1.3.16"/>
    </reaction>
    <physiologicalReaction direction="left-to-right" evidence="9">
        <dbReference type="Rhea" id="RHEA:47005"/>
    </physiologicalReaction>
</comment>
<sequence length="408" mass="44208">MGQTLSEPIVLKDSSAGVDQRLMYGASAMQGWRVTMEDAHTTIMNLEEELPFGTNTGAGRRVEPGHAFFAVYDGHGGSRVAQYSGKNLHRVLVKHPLFVAHEYEKAIRAVFLQMDQNLREDPEYKEEASGCTAVMVLLTPDNELYCGNAGDSRGVLSRAGTAVPLSYDHKPTNPKETERIHNAGGFVEYGRVNGNLALSRAMGDFEFKNNARLPPEEQTVTAAPDVTRTQLTFPDDEFIILACDGIWDCMTSQAAVEWVSLMIANGAELHAICETMMNGCVAPLNYSVGAIGSDNMTIVIIALLNGRSEQVWRESVKARVTANGLSVQAQLDAFFVRNPSHRPKPMYLASNGRMGRDGDDGDDAADAAHEARNHGGQGAAASESVPSPMPMRIAYAADEHPPAVSEDP</sequence>
<keyword evidence="14" id="KW-1185">Reference proteome</keyword>
<proteinExistence type="inferred from homology"/>
<dbReference type="AlphaFoldDB" id="A0A4P9X2U4"/>
<dbReference type="EMBL" id="ML014301">
    <property type="protein sequence ID" value="RKO99280.1"/>
    <property type="molecule type" value="Genomic_DNA"/>
</dbReference>
<organism evidence="13 14">
    <name type="scientific">Caulochytrium protostelioides</name>
    <dbReference type="NCBI Taxonomy" id="1555241"/>
    <lineage>
        <taxon>Eukaryota</taxon>
        <taxon>Fungi</taxon>
        <taxon>Fungi incertae sedis</taxon>
        <taxon>Chytridiomycota</taxon>
        <taxon>Chytridiomycota incertae sedis</taxon>
        <taxon>Chytridiomycetes</taxon>
        <taxon>Caulochytriales</taxon>
        <taxon>Caulochytriaceae</taxon>
        <taxon>Caulochytrium</taxon>
    </lineage>
</organism>
<evidence type="ECO:0000256" key="3">
    <source>
        <dbReference type="ARBA" id="ARBA00006702"/>
    </source>
</evidence>
<evidence type="ECO:0000256" key="2">
    <source>
        <dbReference type="ARBA" id="ARBA00001946"/>
    </source>
</evidence>
<keyword evidence="7 10" id="KW-0904">Protein phosphatase</keyword>
<feature type="domain" description="PPM-type phosphatase" evidence="12">
    <location>
        <begin position="23"/>
        <end position="303"/>
    </location>
</feature>
<evidence type="ECO:0000256" key="7">
    <source>
        <dbReference type="ARBA" id="ARBA00022912"/>
    </source>
</evidence>
<dbReference type="InterPro" id="IPR015655">
    <property type="entry name" value="PP2C"/>
</dbReference>
<comment type="similarity">
    <text evidence="3 10">Belongs to the PP2C family.</text>
</comment>
<dbReference type="PANTHER" id="PTHR13832">
    <property type="entry name" value="PROTEIN PHOSPHATASE 2C"/>
    <property type="match status" value="1"/>
</dbReference>
<keyword evidence="8" id="KW-0464">Manganese</keyword>
<dbReference type="PANTHER" id="PTHR13832:SF565">
    <property type="entry name" value="AT28366P-RELATED"/>
    <property type="match status" value="1"/>
</dbReference>
<dbReference type="InterPro" id="IPR036457">
    <property type="entry name" value="PPM-type-like_dom_sf"/>
</dbReference>
<evidence type="ECO:0000256" key="8">
    <source>
        <dbReference type="ARBA" id="ARBA00023211"/>
    </source>
</evidence>
<accession>A0A4P9X2U4</accession>
<evidence type="ECO:0000256" key="1">
    <source>
        <dbReference type="ARBA" id="ARBA00001936"/>
    </source>
</evidence>
<dbReference type="SMART" id="SM00332">
    <property type="entry name" value="PP2Cc"/>
    <property type="match status" value="1"/>
</dbReference>
<keyword evidence="5" id="KW-0479">Metal-binding</keyword>
<dbReference type="PROSITE" id="PS01032">
    <property type="entry name" value="PPM_1"/>
    <property type="match status" value="1"/>
</dbReference>